<dbReference type="Pfam" id="PF00379">
    <property type="entry name" value="Chitin_bind_4"/>
    <property type="match status" value="1"/>
</dbReference>
<keyword evidence="5" id="KW-1185">Reference proteome</keyword>
<evidence type="ECO:0000313" key="5">
    <source>
        <dbReference type="Proteomes" id="UP001642540"/>
    </source>
</evidence>
<dbReference type="Proteomes" id="UP001642540">
    <property type="component" value="Unassembled WGS sequence"/>
</dbReference>
<dbReference type="PRINTS" id="PR00947">
    <property type="entry name" value="CUTICLE"/>
</dbReference>
<dbReference type="EMBL" id="CAXLJM020000129">
    <property type="protein sequence ID" value="CAL8139744.1"/>
    <property type="molecule type" value="Genomic_DNA"/>
</dbReference>
<proteinExistence type="predicted"/>
<dbReference type="PROSITE" id="PS51155">
    <property type="entry name" value="CHIT_BIND_RR_2"/>
    <property type="match status" value="1"/>
</dbReference>
<dbReference type="InterPro" id="IPR000618">
    <property type="entry name" value="Insect_cuticle"/>
</dbReference>
<name>A0ABP1S011_9HEXA</name>
<reference evidence="4 5" key="1">
    <citation type="submission" date="2024-08" db="EMBL/GenBank/DDBJ databases">
        <authorList>
            <person name="Cucini C."/>
            <person name="Frati F."/>
        </authorList>
    </citation>
    <scope>NUCLEOTIDE SEQUENCE [LARGE SCALE GENOMIC DNA]</scope>
</reference>
<keyword evidence="1 2" id="KW-0193">Cuticle</keyword>
<sequence length="196" mass="19609">MHSATVFFALAACVAASSAGGIGVGIAKDIYAYPAYKYSYGVADKLTGDQKSASEVRDGGVTKGSYSLVQPDGVIRTVNYISTPLGGFQAQVINKGVAGHPAIYGIGKGVGLGIGGVGLGGVGLGGIGIGRVGLGGLGGIGLGGYGGYGLGGGIIANNCGERIPGRIRCPRWRFGDAGLELEELVVELLEVFWSTA</sequence>
<feature type="chain" id="PRO_5046098960" evidence="3">
    <location>
        <begin position="20"/>
        <end position="196"/>
    </location>
</feature>
<evidence type="ECO:0000256" key="1">
    <source>
        <dbReference type="ARBA" id="ARBA00022460"/>
    </source>
</evidence>
<evidence type="ECO:0000256" key="2">
    <source>
        <dbReference type="PROSITE-ProRule" id="PRU00497"/>
    </source>
</evidence>
<comment type="caution">
    <text evidence="4">The sequence shown here is derived from an EMBL/GenBank/DDBJ whole genome shotgun (WGS) entry which is preliminary data.</text>
</comment>
<feature type="signal peptide" evidence="3">
    <location>
        <begin position="1"/>
        <end position="19"/>
    </location>
</feature>
<protein>
    <submittedName>
        <fullName evidence="4">Uncharacterized protein</fullName>
    </submittedName>
</protein>
<evidence type="ECO:0000313" key="4">
    <source>
        <dbReference type="EMBL" id="CAL8139744.1"/>
    </source>
</evidence>
<evidence type="ECO:0000256" key="3">
    <source>
        <dbReference type="SAM" id="SignalP"/>
    </source>
</evidence>
<dbReference type="InterPro" id="IPR051217">
    <property type="entry name" value="Insect_Cuticle_Struc_Prot"/>
</dbReference>
<organism evidence="4 5">
    <name type="scientific">Orchesella dallaii</name>
    <dbReference type="NCBI Taxonomy" id="48710"/>
    <lineage>
        <taxon>Eukaryota</taxon>
        <taxon>Metazoa</taxon>
        <taxon>Ecdysozoa</taxon>
        <taxon>Arthropoda</taxon>
        <taxon>Hexapoda</taxon>
        <taxon>Collembola</taxon>
        <taxon>Entomobryomorpha</taxon>
        <taxon>Entomobryoidea</taxon>
        <taxon>Orchesellidae</taxon>
        <taxon>Orchesellinae</taxon>
        <taxon>Orchesella</taxon>
    </lineage>
</organism>
<gene>
    <name evidence="4" type="ORF">ODALV1_LOCUS27974</name>
</gene>
<accession>A0ABP1S011</accession>
<keyword evidence="3" id="KW-0732">Signal</keyword>
<dbReference type="PANTHER" id="PTHR12236:SF95">
    <property type="entry name" value="CUTICULAR PROTEIN 76BD, ISOFORM C-RELATED"/>
    <property type="match status" value="1"/>
</dbReference>
<dbReference type="PANTHER" id="PTHR12236">
    <property type="entry name" value="STRUCTURAL CONTITUENT OF CUTICLE"/>
    <property type="match status" value="1"/>
</dbReference>